<feature type="signal peptide" evidence="1">
    <location>
        <begin position="1"/>
        <end position="21"/>
    </location>
</feature>
<accession>A0AAD9QI77</accession>
<sequence>MFAFVLGFILLTSGLWMQTTAEYMIGDCNLTYFISYGQKCQRQMITNLATNPSTNCSAEYQDEKECLRDHVAVCLGREYHGHINLVANLLLYQLYHCGNVEYKHNAIYGIVLKSIQCQREAFMDTEICWSYFRERLNANRTDPMLCREYAIAKKCMAEKAKANCQICDRLRRDTFNPFCPNDTDPWLQVNDCEHKFVASFLGNTRPDCRSVEVAFKRCLDKRFLTFCPDYARKQRLKDDIQKAVTSFLRGRRFFCSQDINFRTIDLDIKVRPLFPCNSQFLPEMEKCALPLRDAYRLTQNITAAQLCRHFKTAVNCSNDVQATNCKPLVTFLRTP</sequence>
<proteinExistence type="predicted"/>
<dbReference type="EMBL" id="JARQWQ010000031">
    <property type="protein sequence ID" value="KAK2561732.1"/>
    <property type="molecule type" value="Genomic_DNA"/>
</dbReference>
<organism evidence="2 3">
    <name type="scientific">Acropora cervicornis</name>
    <name type="common">Staghorn coral</name>
    <dbReference type="NCBI Taxonomy" id="6130"/>
    <lineage>
        <taxon>Eukaryota</taxon>
        <taxon>Metazoa</taxon>
        <taxon>Cnidaria</taxon>
        <taxon>Anthozoa</taxon>
        <taxon>Hexacorallia</taxon>
        <taxon>Scleractinia</taxon>
        <taxon>Astrocoeniina</taxon>
        <taxon>Acroporidae</taxon>
        <taxon>Acropora</taxon>
    </lineage>
</organism>
<name>A0AAD9QI77_ACRCE</name>
<feature type="chain" id="PRO_5042023766" evidence="1">
    <location>
        <begin position="22"/>
        <end position="335"/>
    </location>
</feature>
<keyword evidence="3" id="KW-1185">Reference proteome</keyword>
<evidence type="ECO:0000313" key="3">
    <source>
        <dbReference type="Proteomes" id="UP001249851"/>
    </source>
</evidence>
<evidence type="ECO:0000256" key="1">
    <source>
        <dbReference type="SAM" id="SignalP"/>
    </source>
</evidence>
<evidence type="ECO:0000313" key="2">
    <source>
        <dbReference type="EMBL" id="KAK2561732.1"/>
    </source>
</evidence>
<comment type="caution">
    <text evidence="2">The sequence shown here is derived from an EMBL/GenBank/DDBJ whole genome shotgun (WGS) entry which is preliminary data.</text>
</comment>
<dbReference type="Proteomes" id="UP001249851">
    <property type="component" value="Unassembled WGS sequence"/>
</dbReference>
<reference evidence="2" key="1">
    <citation type="journal article" date="2023" name="G3 (Bethesda)">
        <title>Whole genome assembly and annotation of the endangered Caribbean coral Acropora cervicornis.</title>
        <authorList>
            <person name="Selwyn J.D."/>
            <person name="Vollmer S.V."/>
        </authorList>
    </citation>
    <scope>NUCLEOTIDE SEQUENCE</scope>
    <source>
        <strain evidence="2">K2</strain>
    </source>
</reference>
<keyword evidence="1" id="KW-0732">Signal</keyword>
<gene>
    <name evidence="2" type="ORF">P5673_015107</name>
</gene>
<dbReference type="AlphaFoldDB" id="A0AAD9QI77"/>
<protein>
    <submittedName>
        <fullName evidence="2">Uncharacterized protein</fullName>
    </submittedName>
</protein>
<reference evidence="2" key="2">
    <citation type="journal article" date="2023" name="Science">
        <title>Genomic signatures of disease resistance in endangered staghorn corals.</title>
        <authorList>
            <person name="Vollmer S.V."/>
            <person name="Selwyn J.D."/>
            <person name="Despard B.A."/>
            <person name="Roesel C.L."/>
        </authorList>
    </citation>
    <scope>NUCLEOTIDE SEQUENCE</scope>
    <source>
        <strain evidence="2">K2</strain>
    </source>
</reference>